<evidence type="ECO:0000259" key="4">
    <source>
        <dbReference type="Pfam" id="PF00205"/>
    </source>
</evidence>
<sequence length="584" mass="61579">MPETPVGAIELVLDYLVGEGVEYVFGVPGGALVPLYEALAGREAIRPVLTKHEAGAAFMADGYARVRRGLGVCCGTTGPGATNALTGVACAHADSIPLLLLTAQVSTAGLGRGAAQECSPFYGDTVALYTAVTKLSAVVPDGTKAGELVRRSLRAALTGRTGAVHLSVPGDVARARVPRDLRPASAYRPLSRPVDRDGVRRVADLLRRAERPCLFAGHGTNLAHAGPALARLSERHGLPVATTPKAKGVLREDHPLALGVFGYGGSRWADRYLTDHDVDVLVVVGSSLGELATNAWDPRLQPTRALVQIDVDPESVGLNYRVQLGLVGDARATLEALAAELGDEPLPSAESSRVRLSVLRRAMPRRHEVDRATGPGTVHPVDLVDGVARVMPADAMLFVDIGNCMSWFLHYHECRRPDSFFISLGWASMGSSIGIAIGGAMAAPGRRALVAVGDAAFAMSGMEVHTAVEYDVPVTFIVLNDGGHGMVAHGDELLFARSVCPARFRGPLDVRQIAEGLGARAFAARSPIELDRVLAAALAEPGPSVVDVAIDPRVVPPPLRTRADTLKHYFASRGTSHTTTTSDK</sequence>
<dbReference type="SUPFAM" id="SSF52518">
    <property type="entry name" value="Thiamin diphosphate-binding fold (THDP-binding)"/>
    <property type="match status" value="2"/>
</dbReference>
<keyword evidence="2 3" id="KW-0786">Thiamine pyrophosphate</keyword>
<evidence type="ECO:0000256" key="2">
    <source>
        <dbReference type="ARBA" id="ARBA00023052"/>
    </source>
</evidence>
<feature type="domain" description="Thiamine pyrophosphate enzyme N-terminal TPP-binding" evidence="6">
    <location>
        <begin position="10"/>
        <end position="118"/>
    </location>
</feature>
<keyword evidence="8" id="KW-1185">Reference proteome</keyword>
<dbReference type="Pfam" id="PF00205">
    <property type="entry name" value="TPP_enzyme_M"/>
    <property type="match status" value="1"/>
</dbReference>
<name>A0ABY7HCI7_9BACT</name>
<evidence type="ECO:0000313" key="8">
    <source>
        <dbReference type="Proteomes" id="UP001164459"/>
    </source>
</evidence>
<dbReference type="CDD" id="cd00568">
    <property type="entry name" value="TPP_enzymes"/>
    <property type="match status" value="1"/>
</dbReference>
<dbReference type="InterPro" id="IPR012000">
    <property type="entry name" value="Thiamin_PyroP_enz_cen_dom"/>
</dbReference>
<dbReference type="InterPro" id="IPR045229">
    <property type="entry name" value="TPP_enz"/>
</dbReference>
<protein>
    <submittedName>
        <fullName evidence="7">Thiamine pyrophosphate-binding protein</fullName>
    </submittedName>
</protein>
<dbReference type="InterPro" id="IPR029061">
    <property type="entry name" value="THDP-binding"/>
</dbReference>
<reference evidence="7" key="1">
    <citation type="submission" date="2022-11" db="EMBL/GenBank/DDBJ databases">
        <title>Minimal conservation of predation-associated metabolite biosynthetic gene clusters underscores biosynthetic potential of Myxococcota including descriptions for ten novel species: Archangium lansinium sp. nov., Myxococcus landrumus sp. nov., Nannocystis bai.</title>
        <authorList>
            <person name="Ahearne A."/>
            <person name="Stevens C."/>
            <person name="Dowd S."/>
        </authorList>
    </citation>
    <scope>NUCLEOTIDE SEQUENCE</scope>
    <source>
        <strain evidence="7">Fl3</strain>
    </source>
</reference>
<organism evidence="7 8">
    <name type="scientific">Nannocystis punicea</name>
    <dbReference type="NCBI Taxonomy" id="2995304"/>
    <lineage>
        <taxon>Bacteria</taxon>
        <taxon>Pseudomonadati</taxon>
        <taxon>Myxococcota</taxon>
        <taxon>Polyangia</taxon>
        <taxon>Nannocystales</taxon>
        <taxon>Nannocystaceae</taxon>
        <taxon>Nannocystis</taxon>
    </lineage>
</organism>
<dbReference type="Pfam" id="PF02776">
    <property type="entry name" value="TPP_enzyme_N"/>
    <property type="match status" value="1"/>
</dbReference>
<gene>
    <name evidence="7" type="ORF">O0S08_11365</name>
</gene>
<dbReference type="RefSeq" id="WP_269039103.1">
    <property type="nucleotide sequence ID" value="NZ_CP114040.1"/>
</dbReference>
<dbReference type="InterPro" id="IPR012001">
    <property type="entry name" value="Thiamin_PyroP_enz_TPP-bd_dom"/>
</dbReference>
<feature type="domain" description="Thiamine pyrophosphate enzyme TPP-binding" evidence="5">
    <location>
        <begin position="400"/>
        <end position="548"/>
    </location>
</feature>
<comment type="similarity">
    <text evidence="1 3">Belongs to the TPP enzyme family.</text>
</comment>
<evidence type="ECO:0000256" key="1">
    <source>
        <dbReference type="ARBA" id="ARBA00007812"/>
    </source>
</evidence>
<dbReference type="CDD" id="cd07035">
    <property type="entry name" value="TPP_PYR_POX_like"/>
    <property type="match status" value="1"/>
</dbReference>
<dbReference type="PANTHER" id="PTHR18968:SF167">
    <property type="entry name" value="ACETOLACTATE SYNTHASE LARGE SUBUNIT ILVB2-RELATED"/>
    <property type="match status" value="1"/>
</dbReference>
<dbReference type="Gene3D" id="3.40.50.970">
    <property type="match status" value="2"/>
</dbReference>
<evidence type="ECO:0000259" key="5">
    <source>
        <dbReference type="Pfam" id="PF02775"/>
    </source>
</evidence>
<dbReference type="SUPFAM" id="SSF52467">
    <property type="entry name" value="DHS-like NAD/FAD-binding domain"/>
    <property type="match status" value="1"/>
</dbReference>
<dbReference type="InterPro" id="IPR011766">
    <property type="entry name" value="TPP_enzyme_TPP-bd"/>
</dbReference>
<accession>A0ABY7HCI7</accession>
<dbReference type="Proteomes" id="UP001164459">
    <property type="component" value="Chromosome"/>
</dbReference>
<dbReference type="Gene3D" id="3.40.50.1220">
    <property type="entry name" value="TPP-binding domain"/>
    <property type="match status" value="1"/>
</dbReference>
<proteinExistence type="inferred from homology"/>
<dbReference type="EMBL" id="CP114040">
    <property type="protein sequence ID" value="WAS96739.1"/>
    <property type="molecule type" value="Genomic_DNA"/>
</dbReference>
<evidence type="ECO:0000313" key="7">
    <source>
        <dbReference type="EMBL" id="WAS96739.1"/>
    </source>
</evidence>
<dbReference type="InterPro" id="IPR029035">
    <property type="entry name" value="DHS-like_NAD/FAD-binding_dom"/>
</dbReference>
<dbReference type="Pfam" id="PF02775">
    <property type="entry name" value="TPP_enzyme_C"/>
    <property type="match status" value="1"/>
</dbReference>
<evidence type="ECO:0000259" key="6">
    <source>
        <dbReference type="Pfam" id="PF02776"/>
    </source>
</evidence>
<evidence type="ECO:0000256" key="3">
    <source>
        <dbReference type="RuleBase" id="RU362132"/>
    </source>
</evidence>
<dbReference type="PANTHER" id="PTHR18968">
    <property type="entry name" value="THIAMINE PYROPHOSPHATE ENZYMES"/>
    <property type="match status" value="1"/>
</dbReference>
<feature type="domain" description="Thiamine pyrophosphate enzyme central" evidence="4">
    <location>
        <begin position="199"/>
        <end position="337"/>
    </location>
</feature>